<comment type="caution">
    <text evidence="4">The sequence shown here is derived from an EMBL/GenBank/DDBJ whole genome shotgun (WGS) entry which is preliminary data.</text>
</comment>
<feature type="DNA-binding region" description="H-T-H motif" evidence="2">
    <location>
        <begin position="34"/>
        <end position="53"/>
    </location>
</feature>
<dbReference type="Pfam" id="PF00440">
    <property type="entry name" value="TetR_N"/>
    <property type="match status" value="1"/>
</dbReference>
<dbReference type="OrthoDB" id="1669699at2"/>
<dbReference type="SUPFAM" id="SSF46689">
    <property type="entry name" value="Homeodomain-like"/>
    <property type="match status" value="1"/>
</dbReference>
<dbReference type="PRINTS" id="PR00455">
    <property type="entry name" value="HTHTETR"/>
</dbReference>
<protein>
    <submittedName>
        <fullName evidence="4">TetR family transcriptional regulator</fullName>
    </submittedName>
</protein>
<dbReference type="InterPro" id="IPR036271">
    <property type="entry name" value="Tet_transcr_reg_TetR-rel_C_sf"/>
</dbReference>
<accession>A0A5M3X0K2</accession>
<dbReference type="InterPro" id="IPR001647">
    <property type="entry name" value="HTH_TetR"/>
</dbReference>
<name>A0A5M3X0K2_9ACTN</name>
<dbReference type="RefSeq" id="WP_155358887.1">
    <property type="nucleotide sequence ID" value="NZ_BAAAHL010000081.1"/>
</dbReference>
<dbReference type="PANTHER" id="PTHR30055">
    <property type="entry name" value="HTH-TYPE TRANSCRIPTIONAL REGULATOR RUTR"/>
    <property type="match status" value="1"/>
</dbReference>
<dbReference type="InterPro" id="IPR050109">
    <property type="entry name" value="HTH-type_TetR-like_transc_reg"/>
</dbReference>
<dbReference type="GO" id="GO:0003700">
    <property type="term" value="F:DNA-binding transcription factor activity"/>
    <property type="evidence" value="ECO:0007669"/>
    <property type="project" value="TreeGrafter"/>
</dbReference>
<organism evidence="4 5">
    <name type="scientific">Acrocarpospora macrocephala</name>
    <dbReference type="NCBI Taxonomy" id="150177"/>
    <lineage>
        <taxon>Bacteria</taxon>
        <taxon>Bacillati</taxon>
        <taxon>Actinomycetota</taxon>
        <taxon>Actinomycetes</taxon>
        <taxon>Streptosporangiales</taxon>
        <taxon>Streptosporangiaceae</taxon>
        <taxon>Acrocarpospora</taxon>
    </lineage>
</organism>
<dbReference type="InterPro" id="IPR009057">
    <property type="entry name" value="Homeodomain-like_sf"/>
</dbReference>
<evidence type="ECO:0000256" key="2">
    <source>
        <dbReference type="PROSITE-ProRule" id="PRU00335"/>
    </source>
</evidence>
<dbReference type="InterPro" id="IPR041490">
    <property type="entry name" value="KstR2_TetR_C"/>
</dbReference>
<keyword evidence="1 2" id="KW-0238">DNA-binding</keyword>
<evidence type="ECO:0000259" key="3">
    <source>
        <dbReference type="PROSITE" id="PS50977"/>
    </source>
</evidence>
<evidence type="ECO:0000313" key="5">
    <source>
        <dbReference type="Proteomes" id="UP000331127"/>
    </source>
</evidence>
<dbReference type="EMBL" id="BLAE01000048">
    <property type="protein sequence ID" value="GES13649.1"/>
    <property type="molecule type" value="Genomic_DNA"/>
</dbReference>
<keyword evidence="5" id="KW-1185">Reference proteome</keyword>
<dbReference type="Gene3D" id="1.10.357.10">
    <property type="entry name" value="Tetracycline Repressor, domain 2"/>
    <property type="match status" value="1"/>
</dbReference>
<proteinExistence type="predicted"/>
<reference evidence="4 5" key="1">
    <citation type="submission" date="2019-10" db="EMBL/GenBank/DDBJ databases">
        <title>Whole genome shotgun sequence of Acrocarpospora macrocephala NBRC 16266.</title>
        <authorList>
            <person name="Ichikawa N."/>
            <person name="Kimura A."/>
            <person name="Kitahashi Y."/>
            <person name="Komaki H."/>
            <person name="Oguchi A."/>
        </authorList>
    </citation>
    <scope>NUCLEOTIDE SEQUENCE [LARGE SCALE GENOMIC DNA]</scope>
    <source>
        <strain evidence="4 5">NBRC 16266</strain>
    </source>
</reference>
<dbReference type="Proteomes" id="UP000331127">
    <property type="component" value="Unassembled WGS sequence"/>
</dbReference>
<feature type="domain" description="HTH tetR-type" evidence="3">
    <location>
        <begin position="11"/>
        <end position="71"/>
    </location>
</feature>
<evidence type="ECO:0000256" key="1">
    <source>
        <dbReference type="ARBA" id="ARBA00023125"/>
    </source>
</evidence>
<dbReference type="PANTHER" id="PTHR30055:SF237">
    <property type="entry name" value="TRANSCRIPTIONAL REPRESSOR MCE3R"/>
    <property type="match status" value="1"/>
</dbReference>
<evidence type="ECO:0000313" key="4">
    <source>
        <dbReference type="EMBL" id="GES13649.1"/>
    </source>
</evidence>
<gene>
    <name evidence="4" type="ORF">Amac_072460</name>
</gene>
<dbReference type="PROSITE" id="PS50977">
    <property type="entry name" value="HTH_TETR_2"/>
    <property type="match status" value="1"/>
</dbReference>
<dbReference type="SUPFAM" id="SSF48498">
    <property type="entry name" value="Tetracyclin repressor-like, C-terminal domain"/>
    <property type="match status" value="1"/>
</dbReference>
<sequence length="202" mass="22208">MAPAHWRHYPPLDLPPILRGALEVFTARGYHGSSVRELATHAGVTVPGLYYHYPSKQAILVALLDACVGELLSRAGAAHDEAAPTPRARFTNIVESIVLTVTHRSALTVLDSELRYLEPESRRHYAAARKQLENLLLGVVRAGHQSRTFDVSSPEDTTRALLGMFQAIVTWYDPAGPLTPPEIATRYRTIALHTVGATEAQR</sequence>
<dbReference type="GO" id="GO:0000976">
    <property type="term" value="F:transcription cis-regulatory region binding"/>
    <property type="evidence" value="ECO:0007669"/>
    <property type="project" value="TreeGrafter"/>
</dbReference>
<dbReference type="Pfam" id="PF17932">
    <property type="entry name" value="TetR_C_24"/>
    <property type="match status" value="1"/>
</dbReference>
<dbReference type="AlphaFoldDB" id="A0A5M3X0K2"/>